<dbReference type="Proteomes" id="UP000253961">
    <property type="component" value="Unassembled WGS sequence"/>
</dbReference>
<keyword evidence="1 2" id="KW-0560">Oxidoreductase</keyword>
<protein>
    <submittedName>
        <fullName evidence="5">Phosphoglycerate dehydrogenase</fullName>
    </submittedName>
</protein>
<feature type="domain" description="D-isomer specific 2-hydroxyacid dehydrogenase NAD-binding" evidence="4">
    <location>
        <begin position="107"/>
        <end position="285"/>
    </location>
</feature>
<dbReference type="Gene3D" id="3.40.50.720">
    <property type="entry name" value="NAD(P)-binding Rossmann-like Domain"/>
    <property type="match status" value="2"/>
</dbReference>
<dbReference type="GO" id="GO:0051287">
    <property type="term" value="F:NAD binding"/>
    <property type="evidence" value="ECO:0007669"/>
    <property type="project" value="InterPro"/>
</dbReference>
<keyword evidence="6" id="KW-1185">Reference proteome</keyword>
<dbReference type="PROSITE" id="PS00670">
    <property type="entry name" value="D_2_HYDROXYACID_DH_2"/>
    <property type="match status" value="1"/>
</dbReference>
<dbReference type="PANTHER" id="PTHR42938">
    <property type="entry name" value="FORMATE DEHYDROGENASE 1"/>
    <property type="match status" value="1"/>
</dbReference>
<gene>
    <name evidence="5" type="ORF">DU508_08385</name>
</gene>
<name>A0A369PXG6_9SPHI</name>
<dbReference type="Pfam" id="PF00389">
    <property type="entry name" value="2-Hacid_dh"/>
    <property type="match status" value="1"/>
</dbReference>
<reference evidence="5 6" key="1">
    <citation type="submission" date="2018-07" db="EMBL/GenBank/DDBJ databases">
        <title>Pedobacter sp. nov., isolated from soil.</title>
        <authorList>
            <person name="Zhou L.Y."/>
            <person name="Du Z.J."/>
        </authorList>
    </citation>
    <scope>NUCLEOTIDE SEQUENCE [LARGE SCALE GENOMIC DNA]</scope>
    <source>
        <strain evidence="5 6">JDX94</strain>
    </source>
</reference>
<dbReference type="AlphaFoldDB" id="A0A369PXG6"/>
<evidence type="ECO:0000313" key="5">
    <source>
        <dbReference type="EMBL" id="RDC57194.1"/>
    </source>
</evidence>
<evidence type="ECO:0000259" key="3">
    <source>
        <dbReference type="Pfam" id="PF00389"/>
    </source>
</evidence>
<feature type="domain" description="D-isomer specific 2-hydroxyacid dehydrogenase catalytic" evidence="3">
    <location>
        <begin position="4"/>
        <end position="301"/>
    </location>
</feature>
<dbReference type="InterPro" id="IPR029753">
    <property type="entry name" value="D-isomer_DH_CS"/>
</dbReference>
<dbReference type="SUPFAM" id="SSF51735">
    <property type="entry name" value="NAD(P)-binding Rossmann-fold domains"/>
    <property type="match status" value="1"/>
</dbReference>
<dbReference type="InterPro" id="IPR006139">
    <property type="entry name" value="D-isomer_2_OHA_DH_cat_dom"/>
</dbReference>
<dbReference type="InterPro" id="IPR036291">
    <property type="entry name" value="NAD(P)-bd_dom_sf"/>
</dbReference>
<dbReference type="GO" id="GO:0016616">
    <property type="term" value="F:oxidoreductase activity, acting on the CH-OH group of donors, NAD or NADP as acceptor"/>
    <property type="evidence" value="ECO:0007669"/>
    <property type="project" value="InterPro"/>
</dbReference>
<dbReference type="Pfam" id="PF02826">
    <property type="entry name" value="2-Hacid_dh_C"/>
    <property type="match status" value="1"/>
</dbReference>
<dbReference type="OrthoDB" id="9805416at2"/>
<dbReference type="InterPro" id="IPR006140">
    <property type="entry name" value="D-isomer_DH_NAD-bd"/>
</dbReference>
<comment type="similarity">
    <text evidence="2">Belongs to the D-isomer specific 2-hydroxyacid dehydrogenase family.</text>
</comment>
<proteinExistence type="inferred from homology"/>
<dbReference type="PANTHER" id="PTHR42938:SF9">
    <property type="entry name" value="FORMATE DEHYDROGENASE 1"/>
    <property type="match status" value="1"/>
</dbReference>
<accession>A0A369PXG6</accession>
<dbReference type="RefSeq" id="WP_115402368.1">
    <property type="nucleotide sequence ID" value="NZ_QPKV01000003.1"/>
</dbReference>
<evidence type="ECO:0000256" key="1">
    <source>
        <dbReference type="ARBA" id="ARBA00023002"/>
    </source>
</evidence>
<sequence length="316" mass="35757">MKKILIVDDLHPAFKERAIAMGYQVDDEPQITRQQTLDRIKNYIGIAVRTKFRIDAEVFAAAPNLKFVARAGAGLDNIDDKIAFERNIELINAPEGNCDAVGEHATGLLLSLMNNFRKADIEIRNGIWDREGNRGYELKGKKVGIIGYGFMGQSFAKKLAGFEVDVMAYDKYKTGFSDAFAREVSMEEIVKYSDVLSFHIPLTTETRQMVDDEYFFHFKKPIFLINTARGEIVNTQAVLNALQSGKILGAGLDVLQTEKFPALAEQSWYEELRNNEKIILTPHVGGWTFDSYRKISEVLADKLKHLSFEYQNVNQG</sequence>
<evidence type="ECO:0000313" key="6">
    <source>
        <dbReference type="Proteomes" id="UP000253961"/>
    </source>
</evidence>
<evidence type="ECO:0000259" key="4">
    <source>
        <dbReference type="Pfam" id="PF02826"/>
    </source>
</evidence>
<dbReference type="SUPFAM" id="SSF52283">
    <property type="entry name" value="Formate/glycerate dehydrogenase catalytic domain-like"/>
    <property type="match status" value="1"/>
</dbReference>
<evidence type="ECO:0000256" key="2">
    <source>
        <dbReference type="RuleBase" id="RU003719"/>
    </source>
</evidence>
<comment type="caution">
    <text evidence="5">The sequence shown here is derived from an EMBL/GenBank/DDBJ whole genome shotgun (WGS) entry which is preliminary data.</text>
</comment>
<organism evidence="5 6">
    <name type="scientific">Pedobacter chinensis</name>
    <dbReference type="NCBI Taxonomy" id="2282421"/>
    <lineage>
        <taxon>Bacteria</taxon>
        <taxon>Pseudomonadati</taxon>
        <taxon>Bacteroidota</taxon>
        <taxon>Sphingobacteriia</taxon>
        <taxon>Sphingobacteriales</taxon>
        <taxon>Sphingobacteriaceae</taxon>
        <taxon>Pedobacter</taxon>
    </lineage>
</organism>
<dbReference type="EMBL" id="QPKV01000003">
    <property type="protein sequence ID" value="RDC57194.1"/>
    <property type="molecule type" value="Genomic_DNA"/>
</dbReference>